<dbReference type="InterPro" id="IPR035709">
    <property type="entry name" value="YoaB-like"/>
</dbReference>
<dbReference type="InterPro" id="IPR006175">
    <property type="entry name" value="YjgF/YER057c/UK114"/>
</dbReference>
<organism evidence="1 2">
    <name type="scientific">Pseudomonas nitroreducens</name>
    <dbReference type="NCBI Taxonomy" id="46680"/>
    <lineage>
        <taxon>Bacteria</taxon>
        <taxon>Pseudomonadati</taxon>
        <taxon>Pseudomonadota</taxon>
        <taxon>Gammaproteobacteria</taxon>
        <taxon>Pseudomonadales</taxon>
        <taxon>Pseudomonadaceae</taxon>
        <taxon>Pseudomonas</taxon>
    </lineage>
</organism>
<evidence type="ECO:0000313" key="2">
    <source>
        <dbReference type="Proteomes" id="UP000307510"/>
    </source>
</evidence>
<reference evidence="1 2" key="1">
    <citation type="submission" date="2019-05" db="EMBL/GenBank/DDBJ databases">
        <authorList>
            <person name="Moore K."/>
            <person name="O'Neill P."/>
            <person name="Farbos A."/>
            <person name="Studholme D.J."/>
        </authorList>
    </citation>
    <scope>NUCLEOTIDE SEQUENCE [LARGE SCALE GENOMIC DNA]</scope>
    <source>
        <strain evidence="1 2">DSM 9128</strain>
    </source>
</reference>
<dbReference type="Gene3D" id="3.30.1330.40">
    <property type="entry name" value="RutC-like"/>
    <property type="match status" value="1"/>
</dbReference>
<dbReference type="CDD" id="cd06150">
    <property type="entry name" value="YjgF_YER057c_UK114_like_2"/>
    <property type="match status" value="1"/>
</dbReference>
<dbReference type="Pfam" id="PF01042">
    <property type="entry name" value="Ribonuc_L-PSP"/>
    <property type="match status" value="1"/>
</dbReference>
<dbReference type="PANTHER" id="PTHR47328">
    <property type="match status" value="1"/>
</dbReference>
<dbReference type="PANTHER" id="PTHR47328:SF1">
    <property type="entry name" value="RUTC FAMILY PROTEIN YOAB"/>
    <property type="match status" value="1"/>
</dbReference>
<dbReference type="SUPFAM" id="SSF55298">
    <property type="entry name" value="YjgF-like"/>
    <property type="match status" value="1"/>
</dbReference>
<dbReference type="Proteomes" id="UP000307510">
    <property type="component" value="Unassembled WGS sequence"/>
</dbReference>
<sequence length="118" mass="13159">MNIERFGVVQRRSEMVLHEQTLYIGGQVASDTQADIEGQTREILQGIEHLLAGLGGDRTHLLTVRILLADRDDYAGLNRVWDEFFPLGHAPARACTLAQLIDPAWRVEMIATAALPPR</sequence>
<comment type="caution">
    <text evidence="1">The sequence shown here is derived from an EMBL/GenBank/DDBJ whole genome shotgun (WGS) entry which is preliminary data.</text>
</comment>
<dbReference type="AlphaFoldDB" id="A0A5R8ZWU8"/>
<dbReference type="InterPro" id="IPR035959">
    <property type="entry name" value="RutC-like_sf"/>
</dbReference>
<dbReference type="RefSeq" id="WP_138216581.1">
    <property type="nucleotide sequence ID" value="NZ_VASG01000009.1"/>
</dbReference>
<name>A0A5R8ZWU8_PSENT</name>
<accession>A0A5R8ZWU8</accession>
<proteinExistence type="predicted"/>
<reference evidence="2" key="2">
    <citation type="submission" date="2019-06" db="EMBL/GenBank/DDBJ databases">
        <title>AzeR, a transcriptional regulator that responds to azelaic acid in Pseudomonas nitroreducens.</title>
        <authorList>
            <person name="Bez C."/>
            <person name="Javvadi S.G."/>
            <person name="Bertani I."/>
            <person name="Devescovi G."/>
            <person name="Studholme D.J."/>
            <person name="Geller A."/>
            <person name="Levy A."/>
            <person name="Venturi V."/>
        </authorList>
    </citation>
    <scope>NUCLEOTIDE SEQUENCE [LARGE SCALE GENOMIC DNA]</scope>
    <source>
        <strain evidence="2">DSM 9128</strain>
    </source>
</reference>
<evidence type="ECO:0000313" key="1">
    <source>
        <dbReference type="EMBL" id="TLP69996.1"/>
    </source>
</evidence>
<dbReference type="EMBL" id="VASG01000009">
    <property type="protein sequence ID" value="TLP69996.1"/>
    <property type="molecule type" value="Genomic_DNA"/>
</dbReference>
<gene>
    <name evidence="1" type="ORF">FEA48_27200</name>
</gene>
<protein>
    <submittedName>
        <fullName evidence="1">RidA family protein</fullName>
    </submittedName>
</protein>